<organism evidence="1 2">
    <name type="scientific">Streptomyces albus</name>
    <dbReference type="NCBI Taxonomy" id="1888"/>
    <lineage>
        <taxon>Bacteria</taxon>
        <taxon>Bacillati</taxon>
        <taxon>Actinomycetota</taxon>
        <taxon>Actinomycetes</taxon>
        <taxon>Kitasatosporales</taxon>
        <taxon>Streptomycetaceae</taxon>
        <taxon>Streptomyces</taxon>
    </lineage>
</organism>
<dbReference type="AlphaFoldDB" id="A0A6C1CBT8"/>
<dbReference type="GeneID" id="75180397"/>
<protein>
    <submittedName>
        <fullName evidence="1">Uncharacterized protein</fullName>
    </submittedName>
</protein>
<comment type="caution">
    <text evidence="1">The sequence shown here is derived from an EMBL/GenBank/DDBJ whole genome shotgun (WGS) entry which is preliminary data.</text>
</comment>
<sequence length="86" mass="9686">MGQHEAELCKQDMAKIETAVGNIRTAMKRVTDLMGAQTWVGPTADRWGGDFQGRMGSLNYLFNSYPAEEQRLITKAQQENKPENPK</sequence>
<gene>
    <name evidence="1" type="ORF">D8771_09985</name>
</gene>
<evidence type="ECO:0000313" key="1">
    <source>
        <dbReference type="EMBL" id="TGG85499.1"/>
    </source>
</evidence>
<proteinExistence type="predicted"/>
<dbReference type="RefSeq" id="WP_016470779.1">
    <property type="nucleotide sequence ID" value="NZ_BBQG01000044.1"/>
</dbReference>
<evidence type="ECO:0000313" key="2">
    <source>
        <dbReference type="Proteomes" id="UP000298111"/>
    </source>
</evidence>
<dbReference type="EMBL" id="RCIY01000044">
    <property type="protein sequence ID" value="TGG85499.1"/>
    <property type="molecule type" value="Genomic_DNA"/>
</dbReference>
<reference evidence="1 2" key="1">
    <citation type="submission" date="2018-10" db="EMBL/GenBank/DDBJ databases">
        <title>Isolation of pseudouridimycin from Streptomyces albus DSM 40763.</title>
        <authorList>
            <person name="Rosenqvist P."/>
            <person name="Metsae-Ketelae M."/>
            <person name="Virta P."/>
        </authorList>
    </citation>
    <scope>NUCLEOTIDE SEQUENCE [LARGE SCALE GENOMIC DNA]</scope>
    <source>
        <strain evidence="1 2">DSM 40763</strain>
    </source>
</reference>
<dbReference type="Proteomes" id="UP000298111">
    <property type="component" value="Unassembled WGS sequence"/>
</dbReference>
<name>A0A6C1CBT8_9ACTN</name>
<accession>A0A6C1CBT8</accession>